<gene>
    <name evidence="2" type="ORF">B7H23_12935</name>
</gene>
<proteinExistence type="predicted"/>
<reference evidence="3" key="1">
    <citation type="journal article" date="2017" name="Int. J. Syst. Evol. Microbiol.">
        <title>Notoacmeibacter marinus gen. nov., sp. nov., isolated from the gut of a limpet and proposal of Notoacmeibacteraceae fam. nov. in the order Rhizobiales of the class Alphaproteobacteria.</title>
        <authorList>
            <person name="Huang Z."/>
            <person name="Guo F."/>
            <person name="Lai Q."/>
        </authorList>
    </citation>
    <scope>NUCLEOTIDE SEQUENCE [LARGE SCALE GENOMIC DNA]</scope>
    <source>
        <strain evidence="3">XMTR2A4</strain>
    </source>
</reference>
<evidence type="ECO:0000256" key="1">
    <source>
        <dbReference type="SAM" id="MobiDB-lite"/>
    </source>
</evidence>
<dbReference type="EMBL" id="NBYO01000003">
    <property type="protein sequence ID" value="OXS99104.1"/>
    <property type="molecule type" value="Genomic_DNA"/>
</dbReference>
<keyword evidence="3" id="KW-1185">Reference proteome</keyword>
<organism evidence="2 3">
    <name type="scientific">Notoacmeibacter marinus</name>
    <dbReference type="NCBI Taxonomy" id="1876515"/>
    <lineage>
        <taxon>Bacteria</taxon>
        <taxon>Pseudomonadati</taxon>
        <taxon>Pseudomonadota</taxon>
        <taxon>Alphaproteobacteria</taxon>
        <taxon>Hyphomicrobiales</taxon>
        <taxon>Notoacmeibacteraceae</taxon>
        <taxon>Notoacmeibacter</taxon>
    </lineage>
</organism>
<dbReference type="RefSeq" id="WP_094077893.1">
    <property type="nucleotide sequence ID" value="NZ_NBYO01000003.1"/>
</dbReference>
<evidence type="ECO:0000313" key="3">
    <source>
        <dbReference type="Proteomes" id="UP000215405"/>
    </source>
</evidence>
<dbReference type="Proteomes" id="UP000215405">
    <property type="component" value="Unassembled WGS sequence"/>
</dbReference>
<feature type="region of interest" description="Disordered" evidence="1">
    <location>
        <begin position="1"/>
        <end position="69"/>
    </location>
</feature>
<sequence length="130" mass="14565">MNPFERAERLASRQIDRAFAEPFTLTPMAGAPGGRRDEDPERPTVTGKGIFSNRTAEAPLELGNRDRRGNDFRTLVRGQRITLSVYRDVFEDALPQQGDLVEMTNRSRTYAVQSVSEDGASRIVLSLSEH</sequence>
<name>A0A231UT43_9HYPH</name>
<comment type="caution">
    <text evidence="2">The sequence shown here is derived from an EMBL/GenBank/DDBJ whole genome shotgun (WGS) entry which is preliminary data.</text>
</comment>
<protein>
    <submittedName>
        <fullName evidence="2">Uncharacterized protein</fullName>
    </submittedName>
</protein>
<accession>A0A231UT43</accession>
<evidence type="ECO:0000313" key="2">
    <source>
        <dbReference type="EMBL" id="OXS99104.1"/>
    </source>
</evidence>
<feature type="compositionally biased region" description="Basic and acidic residues" evidence="1">
    <location>
        <begin position="1"/>
        <end position="19"/>
    </location>
</feature>
<dbReference type="AlphaFoldDB" id="A0A231UT43"/>